<evidence type="ECO:0000259" key="4">
    <source>
        <dbReference type="PROSITE" id="PS50961"/>
    </source>
</evidence>
<proteinExistence type="predicted"/>
<dbReference type="InterPro" id="IPR006630">
    <property type="entry name" value="La_HTH"/>
</dbReference>
<dbReference type="PANTHER" id="PTHR22792:SF131">
    <property type="entry name" value="LA-RELATED PROTEIN LARP4B"/>
    <property type="match status" value="1"/>
</dbReference>
<name>A0ABN7T4E7_OIKDI</name>
<feature type="compositionally biased region" description="Polar residues" evidence="3">
    <location>
        <begin position="448"/>
        <end position="461"/>
    </location>
</feature>
<dbReference type="EMBL" id="OU015567">
    <property type="protein sequence ID" value="CAG5110530.1"/>
    <property type="molecule type" value="Genomic_DNA"/>
</dbReference>
<protein>
    <submittedName>
        <fullName evidence="5">Oidioi.mRNA.OKI2018_I69.chr2.g4922.t2.cds</fullName>
    </submittedName>
</protein>
<dbReference type="Proteomes" id="UP001158576">
    <property type="component" value="Chromosome 2"/>
</dbReference>
<dbReference type="SUPFAM" id="SSF46785">
    <property type="entry name" value="Winged helix' DNA-binding domain"/>
    <property type="match status" value="1"/>
</dbReference>
<dbReference type="InterPro" id="IPR036390">
    <property type="entry name" value="WH_DNA-bd_sf"/>
</dbReference>
<dbReference type="Gene3D" id="1.10.10.10">
    <property type="entry name" value="Winged helix-like DNA-binding domain superfamily/Winged helix DNA-binding domain"/>
    <property type="match status" value="1"/>
</dbReference>
<evidence type="ECO:0000256" key="2">
    <source>
        <dbReference type="PROSITE-ProRule" id="PRU00332"/>
    </source>
</evidence>
<dbReference type="SMART" id="SM00715">
    <property type="entry name" value="LA"/>
    <property type="match status" value="1"/>
</dbReference>
<dbReference type="SUPFAM" id="SSF54928">
    <property type="entry name" value="RNA-binding domain, RBD"/>
    <property type="match status" value="1"/>
</dbReference>
<evidence type="ECO:0000313" key="5">
    <source>
        <dbReference type="EMBL" id="CAG5110530.1"/>
    </source>
</evidence>
<dbReference type="PANTHER" id="PTHR22792">
    <property type="entry name" value="LUPUS LA PROTEIN-RELATED"/>
    <property type="match status" value="1"/>
</dbReference>
<gene>
    <name evidence="5" type="ORF">OKIOD_LOCUS13687</name>
</gene>
<dbReference type="InterPro" id="IPR036388">
    <property type="entry name" value="WH-like_DNA-bd_sf"/>
</dbReference>
<dbReference type="InterPro" id="IPR035979">
    <property type="entry name" value="RBD_domain_sf"/>
</dbReference>
<organism evidence="5 6">
    <name type="scientific">Oikopleura dioica</name>
    <name type="common">Tunicate</name>
    <dbReference type="NCBI Taxonomy" id="34765"/>
    <lineage>
        <taxon>Eukaryota</taxon>
        <taxon>Metazoa</taxon>
        <taxon>Chordata</taxon>
        <taxon>Tunicata</taxon>
        <taxon>Appendicularia</taxon>
        <taxon>Copelata</taxon>
        <taxon>Oikopleuridae</taxon>
        <taxon>Oikopleura</taxon>
    </lineage>
</organism>
<accession>A0ABN7T4E7</accession>
<feature type="compositionally biased region" description="Polar residues" evidence="3">
    <location>
        <begin position="412"/>
        <end position="424"/>
    </location>
</feature>
<keyword evidence="6" id="KW-1185">Reference proteome</keyword>
<keyword evidence="1 2" id="KW-0694">RNA-binding</keyword>
<sequence length="704" mass="77777">MLSPSLHSSNAHSSNNDDHFCPACMYSSSSDDQLIAQLEYYFSQDNLVQDHYLRSQMDDENYVKIMTLCDFAQVKKFIEDVADPEQHIATLVQTKSAVLQVDDYGLKIRAKSGPEKFRLVVRDVPIGFDEERVLNLFKIEGASTVIRAELATSSESHATWYVGFAHAEDAQKSMEHLRKTEPSFKVHMKKISAGHYQKQAHPRQVHEGWTGYSAGSFNMYPSPAPPVSTTGPPASQGQHHANDDLIQNFATFQYQKPFPPHLRQKKSKKAAADNNPNKLPVFCRTMYQPFIRKGIENGHPVPPPTEIPIHFTRSTRGARRPRGTRNAPEDYNRSRTGGASSKSPLPQVQPKPVPPPQFAMEAKDFPTLGNQSPNQSLPAAKSPVQPPSVESSETPSLPPLADLLKSNESPKKQPSSSVAGPTTRKSPKPAPAPKKEDLKPTPQDAPLPSTTAKSTWPNTGKTLAEVFKTQPAAPPPSEKPIPTPPKPASISSDKDSQKGGSAKTTRPVAPERKTQPRQTAPARQHPAKTRPAEPAPAKEAPKATEENATTENSEEEPGWVTVEFKKKVKDNRSETSDTDVDSNRPQKRGNGGSRRDGDAPQRRERRYTGDRAPRREGSDRDGPRGGPRRERDRRDRDRNNNQAHQDVEKTIVHPPTPPPANTLELFPNLVESPPQIPAIASPVPIQGRWADIASKERAHFSINS</sequence>
<feature type="compositionally biased region" description="Polar residues" evidence="3">
    <location>
        <begin position="368"/>
        <end position="377"/>
    </location>
</feature>
<feature type="region of interest" description="Disordered" evidence="3">
    <location>
        <begin position="260"/>
        <end position="279"/>
    </location>
</feature>
<feature type="region of interest" description="Disordered" evidence="3">
    <location>
        <begin position="294"/>
        <end position="666"/>
    </location>
</feature>
<evidence type="ECO:0000256" key="3">
    <source>
        <dbReference type="SAM" id="MobiDB-lite"/>
    </source>
</evidence>
<feature type="compositionally biased region" description="Pro residues" evidence="3">
    <location>
        <begin position="347"/>
        <end position="357"/>
    </location>
</feature>
<evidence type="ECO:0000313" key="6">
    <source>
        <dbReference type="Proteomes" id="UP001158576"/>
    </source>
</evidence>
<feature type="compositionally biased region" description="Basic and acidic residues" evidence="3">
    <location>
        <begin position="593"/>
        <end position="651"/>
    </location>
</feature>
<dbReference type="InterPro" id="IPR045180">
    <property type="entry name" value="La_dom_prot"/>
</dbReference>
<feature type="compositionally biased region" description="Pro residues" evidence="3">
    <location>
        <begin position="472"/>
        <end position="487"/>
    </location>
</feature>
<feature type="domain" description="HTH La-type RNA-binding" evidence="4">
    <location>
        <begin position="24"/>
        <end position="119"/>
    </location>
</feature>
<dbReference type="PROSITE" id="PS50961">
    <property type="entry name" value="HTH_LA"/>
    <property type="match status" value="1"/>
</dbReference>
<reference evidence="5 6" key="1">
    <citation type="submission" date="2021-04" db="EMBL/GenBank/DDBJ databases">
        <authorList>
            <person name="Bliznina A."/>
        </authorList>
    </citation>
    <scope>NUCLEOTIDE SEQUENCE [LARGE SCALE GENOMIC DNA]</scope>
</reference>
<dbReference type="Pfam" id="PF05383">
    <property type="entry name" value="La"/>
    <property type="match status" value="1"/>
</dbReference>
<evidence type="ECO:0000256" key="1">
    <source>
        <dbReference type="ARBA" id="ARBA00022884"/>
    </source>
</evidence>